<keyword evidence="1" id="KW-0472">Membrane</keyword>
<reference evidence="3 4" key="1">
    <citation type="journal article" date="2019" name="Int. J. Syst. Evol. Microbiol.">
        <title>The Global Catalogue of Microorganisms (GCM) 10K type strain sequencing project: providing services to taxonomists for standard genome sequencing and annotation.</title>
        <authorList>
            <consortium name="The Broad Institute Genomics Platform"/>
            <consortium name="The Broad Institute Genome Sequencing Center for Infectious Disease"/>
            <person name="Wu L."/>
            <person name="Ma J."/>
        </authorList>
    </citation>
    <scope>NUCLEOTIDE SEQUENCE [LARGE SCALE GENOMIC DNA]</scope>
    <source>
        <strain evidence="3 4">JCM 1417</strain>
    </source>
</reference>
<comment type="caution">
    <text evidence="3">The sequence shown here is derived from an EMBL/GenBank/DDBJ whole genome shotgun (WGS) entry which is preliminary data.</text>
</comment>
<evidence type="ECO:0000259" key="2">
    <source>
        <dbReference type="Pfam" id="PF01957"/>
    </source>
</evidence>
<proteinExistence type="predicted"/>
<feature type="transmembrane region" description="Helical" evidence="1">
    <location>
        <begin position="49"/>
        <end position="66"/>
    </location>
</feature>
<sequence>MDLNWIWFGLLIFVIIVDIATSNFTFSWLGIGFIPAFIAGYFVDFTTQIWIALLLGTVAILFGLKVSKKYIHGNLPTEKPLVGKYEDREFVSEVRLEHNKECRIKVNEVYWTARNIGEDINIGDTFKVLKIENNKLIIEKGVI</sequence>
<dbReference type="InterPro" id="IPR002810">
    <property type="entry name" value="NfeD-like_C"/>
</dbReference>
<dbReference type="RefSeq" id="WP_343823144.1">
    <property type="nucleotide sequence ID" value="NZ_BAAACI010000001.1"/>
</dbReference>
<dbReference type="EMBL" id="BAAACI010000001">
    <property type="protein sequence ID" value="GAA0766383.1"/>
    <property type="molecule type" value="Genomic_DNA"/>
</dbReference>
<dbReference type="Proteomes" id="UP001501047">
    <property type="component" value="Unassembled WGS sequence"/>
</dbReference>
<evidence type="ECO:0000256" key="1">
    <source>
        <dbReference type="SAM" id="Phobius"/>
    </source>
</evidence>
<gene>
    <name evidence="3" type="ORF">GCM10008908_03990</name>
</gene>
<feature type="domain" description="NfeD-like C-terminal" evidence="2">
    <location>
        <begin position="93"/>
        <end position="140"/>
    </location>
</feature>
<dbReference type="Pfam" id="PF01957">
    <property type="entry name" value="NfeD"/>
    <property type="match status" value="1"/>
</dbReference>
<protein>
    <recommendedName>
        <fullName evidence="2">NfeD-like C-terminal domain-containing protein</fullName>
    </recommendedName>
</protein>
<dbReference type="InterPro" id="IPR012340">
    <property type="entry name" value="NA-bd_OB-fold"/>
</dbReference>
<feature type="transmembrane region" description="Helical" evidence="1">
    <location>
        <begin position="6"/>
        <end position="21"/>
    </location>
</feature>
<organism evidence="3 4">
    <name type="scientific">Clostridium subterminale</name>
    <dbReference type="NCBI Taxonomy" id="1550"/>
    <lineage>
        <taxon>Bacteria</taxon>
        <taxon>Bacillati</taxon>
        <taxon>Bacillota</taxon>
        <taxon>Clostridia</taxon>
        <taxon>Eubacteriales</taxon>
        <taxon>Clostridiaceae</taxon>
        <taxon>Clostridium</taxon>
    </lineage>
</organism>
<keyword evidence="1" id="KW-0812">Transmembrane</keyword>
<evidence type="ECO:0000313" key="3">
    <source>
        <dbReference type="EMBL" id="GAA0766383.1"/>
    </source>
</evidence>
<name>A0ABN1KH96_CLOSU</name>
<keyword evidence="4" id="KW-1185">Reference proteome</keyword>
<keyword evidence="1" id="KW-1133">Transmembrane helix</keyword>
<accession>A0ABN1KH96</accession>
<dbReference type="Gene3D" id="2.40.50.140">
    <property type="entry name" value="Nucleic acid-binding proteins"/>
    <property type="match status" value="1"/>
</dbReference>
<evidence type="ECO:0000313" key="4">
    <source>
        <dbReference type="Proteomes" id="UP001501047"/>
    </source>
</evidence>